<evidence type="ECO:0000313" key="2">
    <source>
        <dbReference type="EMBL" id="KAA2264685.1"/>
    </source>
</evidence>
<dbReference type="RefSeq" id="WP_149848488.1">
    <property type="nucleotide sequence ID" value="NZ_VUOB01000010.1"/>
</dbReference>
<reference evidence="2 3" key="2">
    <citation type="submission" date="2019-09" db="EMBL/GenBank/DDBJ databases">
        <authorList>
            <person name="Jin C."/>
        </authorList>
    </citation>
    <scope>NUCLEOTIDE SEQUENCE [LARGE SCALE GENOMIC DNA]</scope>
    <source>
        <strain evidence="2 3">AN110305</strain>
    </source>
</reference>
<gene>
    <name evidence="2" type="ORF">F0L68_06225</name>
</gene>
<dbReference type="OrthoDB" id="3629679at2"/>
<dbReference type="AlphaFoldDB" id="A0A5B2XNF2"/>
<feature type="compositionally biased region" description="Basic and acidic residues" evidence="1">
    <location>
        <begin position="92"/>
        <end position="102"/>
    </location>
</feature>
<evidence type="ECO:0000256" key="1">
    <source>
        <dbReference type="SAM" id="MobiDB-lite"/>
    </source>
</evidence>
<feature type="region of interest" description="Disordered" evidence="1">
    <location>
        <begin position="18"/>
        <end position="46"/>
    </location>
</feature>
<evidence type="ECO:0000313" key="3">
    <source>
        <dbReference type="Proteomes" id="UP000323454"/>
    </source>
</evidence>
<protein>
    <submittedName>
        <fullName evidence="2">Uncharacterized protein</fullName>
    </submittedName>
</protein>
<dbReference type="Proteomes" id="UP000323454">
    <property type="component" value="Unassembled WGS sequence"/>
</dbReference>
<feature type="region of interest" description="Disordered" evidence="1">
    <location>
        <begin position="61"/>
        <end position="153"/>
    </location>
</feature>
<reference evidence="2 3" key="1">
    <citation type="submission" date="2019-09" db="EMBL/GenBank/DDBJ databases">
        <title>Goodfellowia gen. nov., a new genus of the Pseudonocardineae related to Actinoalloteichus, containing Goodfellowia coeruleoviolacea gen. nov., comb. nov. gen. nov., comb. nov.</title>
        <authorList>
            <person name="Labeda D."/>
        </authorList>
    </citation>
    <scope>NUCLEOTIDE SEQUENCE [LARGE SCALE GENOMIC DNA]</scope>
    <source>
        <strain evidence="2 3">AN110305</strain>
    </source>
</reference>
<organism evidence="2 3">
    <name type="scientific">Solihabitans fulvus</name>
    <dbReference type="NCBI Taxonomy" id="1892852"/>
    <lineage>
        <taxon>Bacteria</taxon>
        <taxon>Bacillati</taxon>
        <taxon>Actinomycetota</taxon>
        <taxon>Actinomycetes</taxon>
        <taxon>Pseudonocardiales</taxon>
        <taxon>Pseudonocardiaceae</taxon>
        <taxon>Solihabitans</taxon>
    </lineage>
</organism>
<feature type="compositionally biased region" description="Pro residues" evidence="1">
    <location>
        <begin position="119"/>
        <end position="128"/>
    </location>
</feature>
<comment type="caution">
    <text evidence="2">The sequence shown here is derived from an EMBL/GenBank/DDBJ whole genome shotgun (WGS) entry which is preliminary data.</text>
</comment>
<name>A0A5B2XNF2_9PSEU</name>
<dbReference type="EMBL" id="VUOB01000010">
    <property type="protein sequence ID" value="KAA2264685.1"/>
    <property type="molecule type" value="Genomic_DNA"/>
</dbReference>
<keyword evidence="3" id="KW-1185">Reference proteome</keyword>
<proteinExistence type="predicted"/>
<feature type="compositionally biased region" description="Basic and acidic residues" evidence="1">
    <location>
        <begin position="18"/>
        <end position="33"/>
    </location>
</feature>
<accession>A0A5B2XNF2</accession>
<sequence length="153" mass="16849">MSAEDRLNAALAKQDVITREHAERRDLRERRGNELAAQSKEGFAKQGQLMGKFFERMQEMNKKQKAAGGWGTSAATEKDSGVLNMGFEDDTEQPKDEFDDYRPAPGGWGAQPEPVVEAPAPPPPPPAAPTRASRRSVQHSDDDDDLSGQSWLT</sequence>